<keyword evidence="3" id="KW-1185">Reference proteome</keyword>
<feature type="domain" description="FAD dependent oxidoreductase" evidence="1">
    <location>
        <begin position="8"/>
        <end position="328"/>
    </location>
</feature>
<dbReference type="InterPro" id="IPR006076">
    <property type="entry name" value="FAD-dep_OxRdtase"/>
</dbReference>
<dbReference type="OrthoDB" id="214253at2"/>
<protein>
    <submittedName>
        <fullName evidence="2">FAD-dependent oxidoreductase</fullName>
    </submittedName>
</protein>
<evidence type="ECO:0000259" key="1">
    <source>
        <dbReference type="Pfam" id="PF01266"/>
    </source>
</evidence>
<evidence type="ECO:0000313" key="3">
    <source>
        <dbReference type="Proteomes" id="UP000077667"/>
    </source>
</evidence>
<sequence>MAFSKQQLIIVGLGISGTFLSWFCHQAGIDFMVIDEERPNVPSRVAAGIINPVTGRRVVKVWLDDQVLPFAEKAYQSIGDFLGINAITKTSVIDFFPNPFMKEPFLKKLSRKEAYIRLLEDDSQFAPYFNYEFGTGVIEPAYIVNMTALLPAWRNFLKTANKLQEEPLDFSAINIIPSGIEYKTIQAATLIFCDGARGAENPYFSLLPFALNKGEAVVIKAPELPSGYLYKKSMLLAPLAEKGLFWAGTNYIWEFDDDLPTKQFRTATEQTLKQWLRVPFTIIDHKAAVRPATVERRPFAGFHPVYKNIGVLNGMGTKGCSLAPYFANQLLRNILYREPLLKEVDIARFRQVLSRPLSGTAE</sequence>
<dbReference type="AlphaFoldDB" id="A0A1A9HY72"/>
<accession>A0A1A9HY72</accession>
<dbReference type="Pfam" id="PF01266">
    <property type="entry name" value="DAO"/>
    <property type="match status" value="1"/>
</dbReference>
<dbReference type="STRING" id="1176587.A8C56_04505"/>
<dbReference type="Gene3D" id="3.50.50.60">
    <property type="entry name" value="FAD/NAD(P)-binding domain"/>
    <property type="match status" value="2"/>
</dbReference>
<gene>
    <name evidence="2" type="ORF">A8C56_04505</name>
</gene>
<reference evidence="2 3" key="1">
    <citation type="submission" date="2016-05" db="EMBL/GenBank/DDBJ databases">
        <title>Niabella ginsenosidivorans BS26 whole genome sequencing.</title>
        <authorList>
            <person name="Im W.T."/>
            <person name="Siddiqi M.Z."/>
        </authorList>
    </citation>
    <scope>NUCLEOTIDE SEQUENCE [LARGE SCALE GENOMIC DNA]</scope>
    <source>
        <strain evidence="2 3">BS26</strain>
    </source>
</reference>
<organism evidence="2 3">
    <name type="scientific">Niabella ginsenosidivorans</name>
    <dbReference type="NCBI Taxonomy" id="1176587"/>
    <lineage>
        <taxon>Bacteria</taxon>
        <taxon>Pseudomonadati</taxon>
        <taxon>Bacteroidota</taxon>
        <taxon>Chitinophagia</taxon>
        <taxon>Chitinophagales</taxon>
        <taxon>Chitinophagaceae</taxon>
        <taxon>Niabella</taxon>
    </lineage>
</organism>
<dbReference type="RefSeq" id="WP_067752593.1">
    <property type="nucleotide sequence ID" value="NZ_CP015772.1"/>
</dbReference>
<name>A0A1A9HY72_9BACT</name>
<dbReference type="SUPFAM" id="SSF51971">
    <property type="entry name" value="Nucleotide-binding domain"/>
    <property type="match status" value="1"/>
</dbReference>
<dbReference type="EMBL" id="CP015772">
    <property type="protein sequence ID" value="ANH80337.1"/>
    <property type="molecule type" value="Genomic_DNA"/>
</dbReference>
<dbReference type="InterPro" id="IPR036188">
    <property type="entry name" value="FAD/NAD-bd_sf"/>
</dbReference>
<dbReference type="Proteomes" id="UP000077667">
    <property type="component" value="Chromosome"/>
</dbReference>
<dbReference type="Gene3D" id="3.30.9.10">
    <property type="entry name" value="D-Amino Acid Oxidase, subunit A, domain 2"/>
    <property type="match status" value="1"/>
</dbReference>
<dbReference type="KEGG" id="nia:A8C56_04505"/>
<evidence type="ECO:0000313" key="2">
    <source>
        <dbReference type="EMBL" id="ANH80337.1"/>
    </source>
</evidence>
<proteinExistence type="predicted"/>